<dbReference type="EMBL" id="PKPP01001073">
    <property type="protein sequence ID" value="PWA85914.1"/>
    <property type="molecule type" value="Genomic_DNA"/>
</dbReference>
<keyword evidence="4" id="KW-0804">Transcription</keyword>
<dbReference type="InterPro" id="IPR006818">
    <property type="entry name" value="ASF1-like"/>
</dbReference>
<comment type="similarity">
    <text evidence="2">Belongs to the ASF1 family.</text>
</comment>
<evidence type="ECO:0000256" key="5">
    <source>
        <dbReference type="ARBA" id="ARBA00023186"/>
    </source>
</evidence>
<dbReference type="GO" id="GO:0005634">
    <property type="term" value="C:nucleus"/>
    <property type="evidence" value="ECO:0007669"/>
    <property type="project" value="UniProtKB-SubCell"/>
</dbReference>
<name>A0A2U1PJH9_ARTAN</name>
<comment type="caution">
    <text evidence="7">The sequence shown here is derived from an EMBL/GenBank/DDBJ whole genome shotgun (WGS) entry which is preliminary data.</text>
</comment>
<dbReference type="Pfam" id="PF04729">
    <property type="entry name" value="ASF1_hist_chap"/>
    <property type="match status" value="1"/>
</dbReference>
<dbReference type="GO" id="GO:0006335">
    <property type="term" value="P:DNA replication-dependent chromatin assembly"/>
    <property type="evidence" value="ECO:0007669"/>
    <property type="project" value="TreeGrafter"/>
</dbReference>
<reference evidence="7 8" key="1">
    <citation type="journal article" date="2018" name="Mol. Plant">
        <title>The genome of Artemisia annua provides insight into the evolution of Asteraceae family and artemisinin biosynthesis.</title>
        <authorList>
            <person name="Shen Q."/>
            <person name="Zhang L."/>
            <person name="Liao Z."/>
            <person name="Wang S."/>
            <person name="Yan T."/>
            <person name="Shi P."/>
            <person name="Liu M."/>
            <person name="Fu X."/>
            <person name="Pan Q."/>
            <person name="Wang Y."/>
            <person name="Lv Z."/>
            <person name="Lu X."/>
            <person name="Zhang F."/>
            <person name="Jiang W."/>
            <person name="Ma Y."/>
            <person name="Chen M."/>
            <person name="Hao X."/>
            <person name="Li L."/>
            <person name="Tang Y."/>
            <person name="Lv G."/>
            <person name="Zhou Y."/>
            <person name="Sun X."/>
            <person name="Brodelius P.E."/>
            <person name="Rose J.K.C."/>
            <person name="Tang K."/>
        </authorList>
    </citation>
    <scope>NUCLEOTIDE SEQUENCE [LARGE SCALE GENOMIC DNA]</scope>
    <source>
        <strain evidence="8">cv. Huhao1</strain>
        <tissue evidence="7">Leaf</tissue>
    </source>
</reference>
<keyword evidence="3" id="KW-0805">Transcription regulation</keyword>
<dbReference type="InterPro" id="IPR036747">
    <property type="entry name" value="ASF1-like_sf"/>
</dbReference>
<evidence type="ECO:0000256" key="1">
    <source>
        <dbReference type="ARBA" id="ARBA00004123"/>
    </source>
</evidence>
<dbReference type="PANTHER" id="PTHR12040">
    <property type="entry name" value="ANTI-SILENCING PROTEIN 1"/>
    <property type="match status" value="1"/>
</dbReference>
<keyword evidence="8" id="KW-1185">Reference proteome</keyword>
<organism evidence="7 8">
    <name type="scientific">Artemisia annua</name>
    <name type="common">Sweet wormwood</name>
    <dbReference type="NCBI Taxonomy" id="35608"/>
    <lineage>
        <taxon>Eukaryota</taxon>
        <taxon>Viridiplantae</taxon>
        <taxon>Streptophyta</taxon>
        <taxon>Embryophyta</taxon>
        <taxon>Tracheophyta</taxon>
        <taxon>Spermatophyta</taxon>
        <taxon>Magnoliopsida</taxon>
        <taxon>eudicotyledons</taxon>
        <taxon>Gunneridae</taxon>
        <taxon>Pentapetalae</taxon>
        <taxon>asterids</taxon>
        <taxon>campanulids</taxon>
        <taxon>Asterales</taxon>
        <taxon>Asteraceae</taxon>
        <taxon>Asteroideae</taxon>
        <taxon>Anthemideae</taxon>
        <taxon>Artemisiinae</taxon>
        <taxon>Artemisia</taxon>
    </lineage>
</organism>
<dbReference type="GO" id="GO:0042393">
    <property type="term" value="F:histone binding"/>
    <property type="evidence" value="ECO:0007669"/>
    <property type="project" value="TreeGrafter"/>
</dbReference>
<evidence type="ECO:0000256" key="2">
    <source>
        <dbReference type="ARBA" id="ARBA00006051"/>
    </source>
</evidence>
<proteinExistence type="inferred from homology"/>
<evidence type="ECO:0000256" key="6">
    <source>
        <dbReference type="ARBA" id="ARBA00023242"/>
    </source>
</evidence>
<dbReference type="PANTHER" id="PTHR12040:SF31">
    <property type="entry name" value="HISTONE CHAPERONE ASF1"/>
    <property type="match status" value="1"/>
</dbReference>
<dbReference type="GO" id="GO:0000785">
    <property type="term" value="C:chromatin"/>
    <property type="evidence" value="ECO:0007669"/>
    <property type="project" value="TreeGrafter"/>
</dbReference>
<dbReference type="AlphaFoldDB" id="A0A2U1PJH9"/>
<dbReference type="Proteomes" id="UP000245207">
    <property type="component" value="Unassembled WGS sequence"/>
</dbReference>
<dbReference type="Gene3D" id="2.60.40.1490">
    <property type="entry name" value="Histone chaperone ASF1-like"/>
    <property type="match status" value="1"/>
</dbReference>
<keyword evidence="5" id="KW-0143">Chaperone</keyword>
<evidence type="ECO:0000256" key="3">
    <source>
        <dbReference type="ARBA" id="ARBA00023015"/>
    </source>
</evidence>
<accession>A0A2U1PJH9</accession>
<evidence type="ECO:0000313" key="7">
    <source>
        <dbReference type="EMBL" id="PWA85914.1"/>
    </source>
</evidence>
<evidence type="ECO:0000313" key="8">
    <source>
        <dbReference type="Proteomes" id="UP000245207"/>
    </source>
</evidence>
<keyword evidence="6" id="KW-0539">Nucleus</keyword>
<dbReference type="STRING" id="35608.A0A2U1PJH9"/>
<dbReference type="SUPFAM" id="SSF101546">
    <property type="entry name" value="ASF1-like"/>
    <property type="match status" value="1"/>
</dbReference>
<protein>
    <submittedName>
        <fullName evidence="7">Uncharacterized protein</fullName>
    </submittedName>
</protein>
<comment type="subcellular location">
    <subcellularLocation>
        <location evidence="1">Nucleus</location>
    </subcellularLocation>
</comment>
<evidence type="ECO:0000256" key="4">
    <source>
        <dbReference type="ARBA" id="ARBA00023163"/>
    </source>
</evidence>
<dbReference type="OrthoDB" id="29755at2759"/>
<sequence length="102" mass="11679">MFDRVVMLAKVVEVEDSNELPNEGRLPNAKQDLELNLTYVGYAEDETYDQVLESVLVRPINVGNYPFVFEFYPQNTRKVMVTCVNSHVRILHGASLIIRGLH</sequence>
<gene>
    <name evidence="7" type="ORF">CTI12_AA145800</name>
</gene>